<evidence type="ECO:0000256" key="1">
    <source>
        <dbReference type="ARBA" id="ARBA00007626"/>
    </source>
</evidence>
<feature type="repeat" description="PPR" evidence="3">
    <location>
        <begin position="313"/>
        <end position="347"/>
    </location>
</feature>
<dbReference type="PANTHER" id="PTHR47936">
    <property type="entry name" value="PPR_LONG DOMAIN-CONTAINING PROTEIN"/>
    <property type="match status" value="1"/>
</dbReference>
<dbReference type="Gene3D" id="1.25.40.10">
    <property type="entry name" value="Tetratricopeptide repeat domain"/>
    <property type="match status" value="2"/>
</dbReference>
<dbReference type="InterPro" id="IPR002885">
    <property type="entry name" value="PPR_rpt"/>
</dbReference>
<protein>
    <submittedName>
        <fullName evidence="5">Pentatricopeptide repeat-containing protein At2g40240, mitochondrial-like</fullName>
    </submittedName>
</protein>
<organism evidence="4 5">
    <name type="scientific">Phoenix dactylifera</name>
    <name type="common">Date palm</name>
    <dbReference type="NCBI Taxonomy" id="42345"/>
    <lineage>
        <taxon>Eukaryota</taxon>
        <taxon>Viridiplantae</taxon>
        <taxon>Streptophyta</taxon>
        <taxon>Embryophyta</taxon>
        <taxon>Tracheophyta</taxon>
        <taxon>Spermatophyta</taxon>
        <taxon>Magnoliopsida</taxon>
        <taxon>Liliopsida</taxon>
        <taxon>Arecaceae</taxon>
        <taxon>Coryphoideae</taxon>
        <taxon>Phoeniceae</taxon>
        <taxon>Phoenix</taxon>
    </lineage>
</organism>
<dbReference type="Proteomes" id="UP000228380">
    <property type="component" value="Unplaced"/>
</dbReference>
<dbReference type="PANTHER" id="PTHR47936:SF3">
    <property type="entry name" value="PENTACOTRIPEPTIDE-REPEAT REGION OF PRORP DOMAIN-CONTAINING PROTEIN"/>
    <property type="match status" value="1"/>
</dbReference>
<dbReference type="PROSITE" id="PS51375">
    <property type="entry name" value="PPR"/>
    <property type="match status" value="3"/>
</dbReference>
<name>A0A8B8J6E3_PHODC</name>
<dbReference type="InterPro" id="IPR011990">
    <property type="entry name" value="TPR-like_helical_dom_sf"/>
</dbReference>
<dbReference type="KEGG" id="pda:113460930"/>
<keyword evidence="4" id="KW-1185">Reference proteome</keyword>
<proteinExistence type="inferred from homology"/>
<feature type="repeat" description="PPR" evidence="3">
    <location>
        <begin position="348"/>
        <end position="382"/>
    </location>
</feature>
<dbReference type="NCBIfam" id="TIGR00756">
    <property type="entry name" value="PPR"/>
    <property type="match status" value="3"/>
</dbReference>
<evidence type="ECO:0000256" key="2">
    <source>
        <dbReference type="ARBA" id="ARBA00022737"/>
    </source>
</evidence>
<gene>
    <name evidence="5" type="primary">LOC113460930</name>
</gene>
<evidence type="ECO:0000256" key="3">
    <source>
        <dbReference type="PROSITE-ProRule" id="PRU00708"/>
    </source>
</evidence>
<dbReference type="GeneID" id="113460930"/>
<evidence type="ECO:0000313" key="4">
    <source>
        <dbReference type="Proteomes" id="UP000228380"/>
    </source>
</evidence>
<dbReference type="OrthoDB" id="185373at2759"/>
<dbReference type="AlphaFoldDB" id="A0A8B8J6E3"/>
<keyword evidence="2" id="KW-0677">Repeat</keyword>
<dbReference type="RefSeq" id="XP_026661788.2">
    <property type="nucleotide sequence ID" value="XM_026805987.2"/>
</dbReference>
<reference evidence="5" key="1">
    <citation type="submission" date="2025-08" db="UniProtKB">
        <authorList>
            <consortium name="RefSeq"/>
        </authorList>
    </citation>
    <scope>IDENTIFICATION</scope>
    <source>
        <tissue evidence="5">Young leaves</tissue>
    </source>
</reference>
<dbReference type="Pfam" id="PF13041">
    <property type="entry name" value="PPR_2"/>
    <property type="match status" value="1"/>
</dbReference>
<comment type="similarity">
    <text evidence="1">Belongs to the PPR family. P subfamily.</text>
</comment>
<dbReference type="Pfam" id="PF01535">
    <property type="entry name" value="PPR"/>
    <property type="match status" value="1"/>
</dbReference>
<sequence>MCRMVPIGFVPKRLISTLNPSSNLAACQHSLLIFSSESVVNPNLSSLSAPNSDPNYRHFLSKLPFLSPFDVKRPVGLFSTLYPVIYKASGTRILAVLSKSSFPHPRSIRFCFHLFSSYSRTSSKRPGVPNTFGRSGMTERKPRLHNVGVDPNKVLEIVEMIRGDASDLESKLNQINLRLSHALVAEILHVLNDRGILALRFFNWVLNSGQHFRPTAGIYNQIVNNLGRSDDFETMFQMLCGLSSKGHCLNEKAFSFLTRSSISLKDSISKIIETLNGVGGSCRGSGIYSVIKVLCAINAFHLAIFVMEETARKTSYYHVLIAAKCRNGDFQGAQDLLDEMRTFGCNPSTKSYNYLLGSLFKNKRVVEACELLKTMEELGYLPDTVTFDMVIIHACKANRMDFAIEFLNQILSEGIKPRMAMHAAFIKGYFWSGRVEDAYKEGGRSRQGSS</sequence>
<evidence type="ECO:0000313" key="5">
    <source>
        <dbReference type="RefSeq" id="XP_026661788.2"/>
    </source>
</evidence>
<accession>A0A8B8J6E3</accession>
<feature type="repeat" description="PPR" evidence="3">
    <location>
        <begin position="383"/>
        <end position="417"/>
    </location>
</feature>